<dbReference type="GO" id="GO:0016567">
    <property type="term" value="P:protein ubiquitination"/>
    <property type="evidence" value="ECO:0007669"/>
    <property type="project" value="UniProtKB-ARBA"/>
</dbReference>
<dbReference type="SUPFAM" id="SSF49899">
    <property type="entry name" value="Concanavalin A-like lectins/glucanases"/>
    <property type="match status" value="1"/>
</dbReference>
<dbReference type="EC" id="2.3.2.27" evidence="2"/>
<dbReference type="InterPro" id="IPR003877">
    <property type="entry name" value="SPRY_dom"/>
</dbReference>
<evidence type="ECO:0000313" key="11">
    <source>
        <dbReference type="EMBL" id="MBY09147.1"/>
    </source>
</evidence>
<dbReference type="InterPro" id="IPR001841">
    <property type="entry name" value="Znf_RING"/>
</dbReference>
<dbReference type="InterPro" id="IPR001870">
    <property type="entry name" value="B30.2/SPRY"/>
</dbReference>
<dbReference type="FunFam" id="3.30.40.10:FF:000133">
    <property type="entry name" value="E3 ubiquitin-protein ligase RNF123"/>
    <property type="match status" value="1"/>
</dbReference>
<feature type="domain" description="B30.2/SPRY" evidence="10">
    <location>
        <begin position="33"/>
        <end position="212"/>
    </location>
</feature>
<dbReference type="GO" id="GO:0005737">
    <property type="term" value="C:cytoplasm"/>
    <property type="evidence" value="ECO:0007669"/>
    <property type="project" value="TreeGrafter"/>
</dbReference>
<evidence type="ECO:0000256" key="7">
    <source>
        <dbReference type="ARBA" id="ARBA00022833"/>
    </source>
</evidence>
<evidence type="ECO:0000256" key="4">
    <source>
        <dbReference type="ARBA" id="ARBA00022723"/>
    </source>
</evidence>
<evidence type="ECO:0000256" key="1">
    <source>
        <dbReference type="ARBA" id="ARBA00000900"/>
    </source>
</evidence>
<dbReference type="PROSITE" id="PS50089">
    <property type="entry name" value="ZF_RING_2"/>
    <property type="match status" value="1"/>
</dbReference>
<feature type="domain" description="RING-type" evidence="9">
    <location>
        <begin position="1102"/>
        <end position="1140"/>
    </location>
</feature>
<organism evidence="11">
    <name type="scientific">Ornithodoros turicata</name>
    <dbReference type="NCBI Taxonomy" id="34597"/>
    <lineage>
        <taxon>Eukaryota</taxon>
        <taxon>Metazoa</taxon>
        <taxon>Ecdysozoa</taxon>
        <taxon>Arthropoda</taxon>
        <taxon>Chelicerata</taxon>
        <taxon>Arachnida</taxon>
        <taxon>Acari</taxon>
        <taxon>Parasitiformes</taxon>
        <taxon>Ixodida</taxon>
        <taxon>Ixodoidea</taxon>
        <taxon>Argasidae</taxon>
        <taxon>Ornithodorinae</taxon>
        <taxon>Ornithodoros</taxon>
    </lineage>
</organism>
<dbReference type="InterPro" id="IPR057987">
    <property type="entry name" value="TPR_RNF123/RKP"/>
</dbReference>
<dbReference type="GO" id="GO:0061630">
    <property type="term" value="F:ubiquitin protein ligase activity"/>
    <property type="evidence" value="ECO:0007669"/>
    <property type="project" value="UniProtKB-EC"/>
</dbReference>
<dbReference type="EMBL" id="GGLE01005021">
    <property type="protein sequence ID" value="MBY09147.1"/>
    <property type="molecule type" value="Transcribed_RNA"/>
</dbReference>
<dbReference type="Pfam" id="PF13920">
    <property type="entry name" value="zf-C3HC4_3"/>
    <property type="match status" value="1"/>
</dbReference>
<keyword evidence="5 8" id="KW-0863">Zinc-finger</keyword>
<dbReference type="GO" id="GO:0016874">
    <property type="term" value="F:ligase activity"/>
    <property type="evidence" value="ECO:0007669"/>
    <property type="project" value="UniProtKB-KW"/>
</dbReference>
<keyword evidence="4" id="KW-0479">Metal-binding</keyword>
<protein>
    <recommendedName>
        <fullName evidence="2">RING-type E3 ubiquitin transferase</fullName>
        <ecNumber evidence="2">2.3.2.27</ecNumber>
    </recommendedName>
</protein>
<dbReference type="InterPro" id="IPR013083">
    <property type="entry name" value="Znf_RING/FYVE/PHD"/>
</dbReference>
<sequence length="1155" mass="129635">MLEYVFVRKPSDSPNRLSLSLDNLDDFIDSELEKAGREQVVQSDYGKLGPDHVVFDVGTNVGAFVLDKDRLSLASESKFNTIRGTCCVFKGKWHYELMLGSKGVMQVGWATYNCKFSQEKGVGDTRDSYSYDGNRIRKWNVATYKYGQPWLAGDVIGCCIDLDRGAVDFYRNGCWLGEAFGDVRVGPGLAYFPAVSLAYREQLVANFGATPLRYPVDGYSPLERLPQGQLEKAHILLGWTKRILPVYEEVLKGATQMTYVTDGIDVFRQGTKTQALLLAAPVVNRLGPLMMSRYLTEVALLPLLFQLLEETEDNSNSHVSTLLDLLWAILEVEEMEACLQNIIFALLTGFRFSVPTVDFCHRKRHLVLVLDLFKHHATRRYLLQNVIFEKMKFPIFMEAKTLDDGTLTTLIPDVWYELMEDVHPAEEVYKKALYAASKDKLKAAVASLENLQVDVLEALATDVDADEVQTSREIFLAKLDNFLAEHSPGSKALSGNLCPPSVLVCFFHRLVSLLRRWLPVYEASNGGHLQEHSLYVHSDHYMHKASPLTRIGELPDLKLPIPDAACPSNVHSGTTNSNGKAEGTPGKLGMAHTYVYSLFDGIVRLYHIGVHAQLVKLSSVKDTMRDYLAAQQSLQRGNTWEQQRYTDIVEGDVSHTVANTELVLRTALTDQGRHVAWLSAVVYSKEKQGDIYWVLQGVLRTLEEASRNGQCLRYLWDHYVEACIKLLTVLINHFPPTCTLTNIPGHYNTLVRYSTFLAQHFADPRVVNTDLKDTLLRALAAHVCPPSTVRALECMPTESSMAMIKALLQPYKNRPWAQTNWILMRLWKGCGFAFRYTVAPHLLQRMSSRPVESVLPNHPAPCPSVFFQNHIGQWLEDNAEGAAAFLGSVLTQLNWAFSQFISMLQEIQNAHSRPERVFIDTRQLKICATCFDLSLGLLRVIEMVVNVAPSVVTNPTRPHWDLLLTRIFQLLSQVLNRVTSRSGCFELVVNMDVPGLEGLDHFPVLTAVAGILVALLLKGSLDSREIALSVLLAEPSFQLSTLEFLLGGPTQDETGTTCARFSLASYGEVKEEEVEQVRQLVALVQSRQPPLMGSPENSDLLCTICYAHQNSVRFVPCGHQSCRYCIITHLVNNRECFFCKAVIEKVDTTEKQNNT</sequence>
<keyword evidence="11" id="KW-0436">Ligase</keyword>
<proteinExistence type="predicted"/>
<dbReference type="CDD" id="cd12882">
    <property type="entry name" value="SPRY_RNF123"/>
    <property type="match status" value="1"/>
</dbReference>
<dbReference type="Pfam" id="PF25576">
    <property type="entry name" value="TPR_RNF123"/>
    <property type="match status" value="1"/>
</dbReference>
<dbReference type="InterPro" id="IPR043136">
    <property type="entry name" value="B30.2/SPRY_sf"/>
</dbReference>
<reference evidence="11" key="1">
    <citation type="submission" date="2018-03" db="EMBL/GenBank/DDBJ databases">
        <title>The relapsing fever spirochete Borrelia turicatae persists in the highly oxidative environment of its soft-bodied tick vector.</title>
        <authorList>
            <person name="Bourret T.J."/>
            <person name="Boyle W.K."/>
            <person name="Valenzuela J.G."/>
            <person name="Oliveira F."/>
            <person name="Lopez J.E."/>
        </authorList>
    </citation>
    <scope>NUCLEOTIDE SEQUENCE</scope>
    <source>
        <strain evidence="11">Kansas strain/isolate</strain>
        <tissue evidence="11">Salivary glands</tissue>
    </source>
</reference>
<keyword evidence="6" id="KW-0833">Ubl conjugation pathway</keyword>
<dbReference type="Pfam" id="PF00622">
    <property type="entry name" value="SPRY"/>
    <property type="match status" value="1"/>
</dbReference>
<dbReference type="GO" id="GO:0008270">
    <property type="term" value="F:zinc ion binding"/>
    <property type="evidence" value="ECO:0007669"/>
    <property type="project" value="UniProtKB-KW"/>
</dbReference>
<dbReference type="SMART" id="SM00184">
    <property type="entry name" value="RING"/>
    <property type="match status" value="1"/>
</dbReference>
<keyword evidence="3" id="KW-0808">Transferase</keyword>
<dbReference type="CDD" id="cd16541">
    <property type="entry name" value="RING-HC_RNF123"/>
    <property type="match status" value="1"/>
</dbReference>
<dbReference type="InterPro" id="IPR035773">
    <property type="entry name" value="SPRY_RNF123"/>
</dbReference>
<dbReference type="Gene3D" id="3.30.40.10">
    <property type="entry name" value="Zinc/RING finger domain, C3HC4 (zinc finger)"/>
    <property type="match status" value="1"/>
</dbReference>
<dbReference type="AlphaFoldDB" id="A0A2R5LIJ3"/>
<dbReference type="InterPro" id="IPR013320">
    <property type="entry name" value="ConA-like_dom_sf"/>
</dbReference>
<evidence type="ECO:0000256" key="6">
    <source>
        <dbReference type="ARBA" id="ARBA00022786"/>
    </source>
</evidence>
<evidence type="ECO:0000256" key="2">
    <source>
        <dbReference type="ARBA" id="ARBA00012483"/>
    </source>
</evidence>
<dbReference type="PROSITE" id="PS50188">
    <property type="entry name" value="B302_SPRY"/>
    <property type="match status" value="1"/>
</dbReference>
<keyword evidence="7" id="KW-0862">Zinc</keyword>
<dbReference type="PANTHER" id="PTHR13363:SF5">
    <property type="entry name" value="E3 UBIQUITIN-PROTEIN LIGASE RNF123"/>
    <property type="match status" value="1"/>
</dbReference>
<dbReference type="InterPro" id="IPR045129">
    <property type="entry name" value="RNF123/RKP/RSPRY1"/>
</dbReference>
<name>A0A2R5LIJ3_9ACAR</name>
<dbReference type="Gene3D" id="2.60.120.920">
    <property type="match status" value="1"/>
</dbReference>
<evidence type="ECO:0000259" key="10">
    <source>
        <dbReference type="PROSITE" id="PS50188"/>
    </source>
</evidence>
<evidence type="ECO:0000256" key="5">
    <source>
        <dbReference type="ARBA" id="ARBA00022771"/>
    </source>
</evidence>
<evidence type="ECO:0000256" key="3">
    <source>
        <dbReference type="ARBA" id="ARBA00022679"/>
    </source>
</evidence>
<accession>A0A2R5LIJ3</accession>
<evidence type="ECO:0000256" key="8">
    <source>
        <dbReference type="PROSITE-ProRule" id="PRU00175"/>
    </source>
</evidence>
<dbReference type="PANTHER" id="PTHR13363">
    <property type="entry name" value="RING FINGER AND SRY DOMAIN-CONTAINING"/>
    <property type="match status" value="1"/>
</dbReference>
<dbReference type="SUPFAM" id="SSF57850">
    <property type="entry name" value="RING/U-box"/>
    <property type="match status" value="1"/>
</dbReference>
<dbReference type="SMART" id="SM00449">
    <property type="entry name" value="SPRY"/>
    <property type="match status" value="1"/>
</dbReference>
<dbReference type="GO" id="GO:0051603">
    <property type="term" value="P:proteolysis involved in protein catabolic process"/>
    <property type="evidence" value="ECO:0007669"/>
    <property type="project" value="TreeGrafter"/>
</dbReference>
<comment type="catalytic activity">
    <reaction evidence="1">
        <text>S-ubiquitinyl-[E2 ubiquitin-conjugating enzyme]-L-cysteine + [acceptor protein]-L-lysine = [E2 ubiquitin-conjugating enzyme]-L-cysteine + N(6)-ubiquitinyl-[acceptor protein]-L-lysine.</text>
        <dbReference type="EC" id="2.3.2.27"/>
    </reaction>
</comment>
<evidence type="ECO:0000259" key="9">
    <source>
        <dbReference type="PROSITE" id="PS50089"/>
    </source>
</evidence>